<gene>
    <name evidence="5" type="ORF">HMPREF0665_00961</name>
</gene>
<evidence type="ECO:0000259" key="4">
    <source>
        <dbReference type="PROSITE" id="PS01124"/>
    </source>
</evidence>
<dbReference type="Proteomes" id="UP000003805">
    <property type="component" value="Unassembled WGS sequence"/>
</dbReference>
<dbReference type="Gene3D" id="1.10.10.60">
    <property type="entry name" value="Homeodomain-like"/>
    <property type="match status" value="1"/>
</dbReference>
<keyword evidence="3" id="KW-0804">Transcription</keyword>
<dbReference type="SUPFAM" id="SSF46689">
    <property type="entry name" value="Homeodomain-like"/>
    <property type="match status" value="1"/>
</dbReference>
<reference evidence="5 6" key="1">
    <citation type="submission" date="2010-02" db="EMBL/GenBank/DDBJ databases">
        <title>The Genome Sequence of Prevotella oris strain C735.</title>
        <authorList>
            <consortium name="The Broad Institute Genome Sequencing Platform"/>
            <person name="Ward D."/>
            <person name="Feldgarden M."/>
            <person name="Earl A."/>
            <person name="Young S.K."/>
            <person name="Zeng Q."/>
            <person name="Koehrsen M."/>
            <person name="Alvarado L."/>
            <person name="Berlin A."/>
            <person name="Bochicchio J."/>
            <person name="Borenstein D."/>
            <person name="Chapman S.B."/>
            <person name="Chen Z."/>
            <person name="Engels R."/>
            <person name="Freedman E."/>
            <person name="Gellesch M."/>
            <person name="Goldberg J."/>
            <person name="Griggs A."/>
            <person name="Gujja S."/>
            <person name="Heilman E."/>
            <person name="Heiman D."/>
            <person name="Hepburn T."/>
            <person name="Howarth C."/>
            <person name="Jen D."/>
            <person name="Larson L."/>
            <person name="Mehta T."/>
            <person name="Park D."/>
            <person name="Pearson M."/>
            <person name="Roberts A."/>
            <person name="Saif S."/>
            <person name="Shea T."/>
            <person name="Shenoy N."/>
            <person name="Sisk P."/>
            <person name="Stolte C."/>
            <person name="Sykes S."/>
            <person name="Thomson T."/>
            <person name="Walk T."/>
            <person name="White J."/>
            <person name="Yandava C."/>
            <person name="Sibley C.D."/>
            <person name="Field T.R."/>
            <person name="Grinwis M."/>
            <person name="Eshaghurshan C.S."/>
            <person name="Surette M.G."/>
            <person name="Haas B."/>
            <person name="Nusbaum C."/>
            <person name="Birren B."/>
        </authorList>
    </citation>
    <scope>NUCLEOTIDE SEQUENCE [LARGE SCALE GENOMIC DNA]</scope>
    <source>
        <strain evidence="5 6">C735</strain>
    </source>
</reference>
<dbReference type="PANTHER" id="PTHR43280">
    <property type="entry name" value="ARAC-FAMILY TRANSCRIPTIONAL REGULATOR"/>
    <property type="match status" value="1"/>
</dbReference>
<dbReference type="EMBL" id="GL349565">
    <property type="protein sequence ID" value="EFI49215.1"/>
    <property type="molecule type" value="Genomic_DNA"/>
</dbReference>
<keyword evidence="6" id="KW-1185">Reference proteome</keyword>
<dbReference type="PANTHER" id="PTHR43280:SF32">
    <property type="entry name" value="TRANSCRIPTIONAL REGULATORY PROTEIN"/>
    <property type="match status" value="1"/>
</dbReference>
<proteinExistence type="predicted"/>
<dbReference type="HOGENOM" id="CLU_000445_88_2_10"/>
<name>D7NBQ5_9BACT</name>
<organism evidence="5 6">
    <name type="scientific">Segatella oris C735</name>
    <dbReference type="NCBI Taxonomy" id="563008"/>
    <lineage>
        <taxon>Bacteria</taxon>
        <taxon>Pseudomonadati</taxon>
        <taxon>Bacteroidota</taxon>
        <taxon>Bacteroidia</taxon>
        <taxon>Bacteroidales</taxon>
        <taxon>Prevotellaceae</taxon>
        <taxon>Segatella</taxon>
    </lineage>
</organism>
<dbReference type="GO" id="GO:0043565">
    <property type="term" value="F:sequence-specific DNA binding"/>
    <property type="evidence" value="ECO:0007669"/>
    <property type="project" value="InterPro"/>
</dbReference>
<evidence type="ECO:0000256" key="2">
    <source>
        <dbReference type="ARBA" id="ARBA00023125"/>
    </source>
</evidence>
<dbReference type="Pfam" id="PF12833">
    <property type="entry name" value="HTH_18"/>
    <property type="match status" value="1"/>
</dbReference>
<dbReference type="GO" id="GO:0003700">
    <property type="term" value="F:DNA-binding transcription factor activity"/>
    <property type="evidence" value="ECO:0007669"/>
    <property type="project" value="InterPro"/>
</dbReference>
<sequence>MSLLFVPLRLQYQASIMESNKNKMPTIASLKELTELLQSTEYKTLGDHVVTSDYMAFTDCSPFFQAIIAANAPIRMECMRVAIVKQGSCCPVVNSRPYACEPGDMIFINWGSVLDDDSFAPDTRFEGFALTEEYLRQLFGLDIPTMLKNPGLCFKVHLSEEENKVYKCYLDTIMSLSKLPTGDKNKALNALFVAALNFAEMLYDQDFVAPQKNWSLGKQQTEAFIQLVNQKAHTEHELSFYASTLCMSNHHLSMVVKRETGETAKTWIDRATISAIQAELRYSNKTLTQLANEFKFPSLSSFCKFFKRHIGLSPRQYRAEI</sequence>
<dbReference type="SMART" id="SM00342">
    <property type="entry name" value="HTH_ARAC"/>
    <property type="match status" value="1"/>
</dbReference>
<evidence type="ECO:0000313" key="6">
    <source>
        <dbReference type="Proteomes" id="UP000003805"/>
    </source>
</evidence>
<dbReference type="eggNOG" id="COG2207">
    <property type="taxonomic scope" value="Bacteria"/>
</dbReference>
<protein>
    <submittedName>
        <fullName evidence="5">AraC family transcriptional regulator</fullName>
    </submittedName>
</protein>
<feature type="domain" description="HTH araC/xylS-type" evidence="4">
    <location>
        <begin position="222"/>
        <end position="320"/>
    </location>
</feature>
<dbReference type="InterPro" id="IPR018060">
    <property type="entry name" value="HTH_AraC"/>
</dbReference>
<keyword evidence="1" id="KW-0805">Transcription regulation</keyword>
<accession>D7NBQ5</accession>
<evidence type="ECO:0000313" key="5">
    <source>
        <dbReference type="EMBL" id="EFI49215.1"/>
    </source>
</evidence>
<evidence type="ECO:0000256" key="1">
    <source>
        <dbReference type="ARBA" id="ARBA00023015"/>
    </source>
</evidence>
<dbReference type="AlphaFoldDB" id="D7NBQ5"/>
<dbReference type="InterPro" id="IPR009057">
    <property type="entry name" value="Homeodomain-like_sf"/>
</dbReference>
<evidence type="ECO:0000256" key="3">
    <source>
        <dbReference type="ARBA" id="ARBA00023163"/>
    </source>
</evidence>
<keyword evidence="2" id="KW-0238">DNA-binding</keyword>
<dbReference type="PROSITE" id="PS01124">
    <property type="entry name" value="HTH_ARAC_FAMILY_2"/>
    <property type="match status" value="1"/>
</dbReference>